<dbReference type="Proteomes" id="UP001620626">
    <property type="component" value="Unassembled WGS sequence"/>
</dbReference>
<dbReference type="AlphaFoldDB" id="A0ABD2LH72"/>
<keyword evidence="6" id="KW-0175">Coiled coil</keyword>
<comment type="caution">
    <text evidence="11">The sequence shown here is derived from an EMBL/GenBank/DDBJ whole genome shotgun (WGS) entry which is preliminary data.</text>
</comment>
<evidence type="ECO:0000256" key="4">
    <source>
        <dbReference type="ARBA" id="ARBA00023180"/>
    </source>
</evidence>
<comment type="caution">
    <text evidence="5">Lacks conserved residue(s) required for the propagation of feature annotation.</text>
</comment>
<dbReference type="PANTHER" id="PTHR23345:SF15">
    <property type="entry name" value="VITELLOGENIN 1-RELATED"/>
    <property type="match status" value="1"/>
</dbReference>
<evidence type="ECO:0000256" key="5">
    <source>
        <dbReference type="PROSITE-ProRule" id="PRU00557"/>
    </source>
</evidence>
<dbReference type="Gene3D" id="1.25.10.20">
    <property type="entry name" value="Vitellinogen, superhelical"/>
    <property type="match status" value="1"/>
</dbReference>
<keyword evidence="8" id="KW-1133">Transmembrane helix</keyword>
<evidence type="ECO:0000256" key="1">
    <source>
        <dbReference type="ARBA" id="ARBA00022729"/>
    </source>
</evidence>
<feature type="signal peptide" evidence="9">
    <location>
        <begin position="1"/>
        <end position="20"/>
    </location>
</feature>
<dbReference type="InterPro" id="IPR015816">
    <property type="entry name" value="Vitellinogen_b-sht_N"/>
</dbReference>
<evidence type="ECO:0000256" key="8">
    <source>
        <dbReference type="SAM" id="Phobius"/>
    </source>
</evidence>
<proteinExistence type="predicted"/>
<dbReference type="InterPro" id="IPR001747">
    <property type="entry name" value="Vitellogenin_N"/>
</dbReference>
<evidence type="ECO:0000259" key="10">
    <source>
        <dbReference type="PROSITE" id="PS51211"/>
    </source>
</evidence>
<gene>
    <name evidence="11" type="ORF">niasHT_014382</name>
</gene>
<dbReference type="SMART" id="SM00638">
    <property type="entry name" value="LPD_N"/>
    <property type="match status" value="1"/>
</dbReference>
<dbReference type="InterPro" id="IPR011030">
    <property type="entry name" value="Lipovitellin_superhlx_dom"/>
</dbReference>
<keyword evidence="4" id="KW-0325">Glycoprotein</keyword>
<dbReference type="SUPFAM" id="SSF56968">
    <property type="entry name" value="Lipovitellin-phosvitin complex, beta-sheet shell regions"/>
    <property type="match status" value="1"/>
</dbReference>
<keyword evidence="3" id="KW-1015">Disulfide bond</keyword>
<reference evidence="11 12" key="1">
    <citation type="submission" date="2024-10" db="EMBL/GenBank/DDBJ databases">
        <authorList>
            <person name="Kim D."/>
        </authorList>
    </citation>
    <scope>NUCLEOTIDE SEQUENCE [LARGE SCALE GENOMIC DNA]</scope>
    <source>
        <strain evidence="11">BH-2024</strain>
    </source>
</reference>
<dbReference type="SUPFAM" id="SSF48431">
    <property type="entry name" value="Lipovitellin-phosvitin complex, superhelical domain"/>
    <property type="match status" value="1"/>
</dbReference>
<dbReference type="PANTHER" id="PTHR23345">
    <property type="entry name" value="VITELLOGENIN-RELATED"/>
    <property type="match status" value="1"/>
</dbReference>
<evidence type="ECO:0000256" key="6">
    <source>
        <dbReference type="SAM" id="Coils"/>
    </source>
</evidence>
<keyword evidence="12" id="KW-1185">Reference proteome</keyword>
<dbReference type="InterPro" id="IPR050733">
    <property type="entry name" value="Vitellogenin/Apolipophorin"/>
</dbReference>
<dbReference type="SUPFAM" id="SSF100934">
    <property type="entry name" value="Heat shock protein 70kD (HSP70), C-terminal subdomain"/>
    <property type="match status" value="1"/>
</dbReference>
<keyword evidence="8" id="KW-0812">Transmembrane</keyword>
<feature type="chain" id="PRO_5044754206" description="Vitellogenin domain-containing protein" evidence="9">
    <location>
        <begin position="21"/>
        <end position="662"/>
    </location>
</feature>
<feature type="coiled-coil region" evidence="6">
    <location>
        <begin position="504"/>
        <end position="545"/>
    </location>
</feature>
<feature type="compositionally biased region" description="Basic and acidic residues" evidence="7">
    <location>
        <begin position="650"/>
        <end position="662"/>
    </location>
</feature>
<dbReference type="PROSITE" id="PS51211">
    <property type="entry name" value="VITELLOGENIN"/>
    <property type="match status" value="1"/>
</dbReference>
<dbReference type="Gene3D" id="1.20.1270.10">
    <property type="match status" value="1"/>
</dbReference>
<evidence type="ECO:0000313" key="11">
    <source>
        <dbReference type="EMBL" id="KAL3114575.1"/>
    </source>
</evidence>
<evidence type="ECO:0000256" key="3">
    <source>
        <dbReference type="ARBA" id="ARBA00023157"/>
    </source>
</evidence>
<keyword evidence="2" id="KW-0758">Storage protein</keyword>
<evidence type="ECO:0000256" key="9">
    <source>
        <dbReference type="SAM" id="SignalP"/>
    </source>
</evidence>
<dbReference type="InterPro" id="IPR015819">
    <property type="entry name" value="Lipid_transp_b-sht_shell"/>
</dbReference>
<dbReference type="EMBL" id="JBICBT010000413">
    <property type="protein sequence ID" value="KAL3114575.1"/>
    <property type="molecule type" value="Genomic_DNA"/>
</dbReference>
<name>A0ABD2LH72_9BILA</name>
<evidence type="ECO:0000256" key="2">
    <source>
        <dbReference type="ARBA" id="ARBA00022761"/>
    </source>
</evidence>
<feature type="transmembrane region" description="Helical" evidence="8">
    <location>
        <begin position="460"/>
        <end position="482"/>
    </location>
</feature>
<dbReference type="Pfam" id="PF01347">
    <property type="entry name" value="Vitellogenin_N"/>
    <property type="match status" value="2"/>
</dbReference>
<dbReference type="Gene3D" id="2.30.230.10">
    <property type="entry name" value="Lipovitellin, beta-sheet shell regions, chain A"/>
    <property type="match status" value="1"/>
</dbReference>
<keyword evidence="8" id="KW-0472">Membrane</keyword>
<feature type="domain" description="Vitellogenin" evidence="10">
    <location>
        <begin position="61"/>
        <end position="532"/>
    </location>
</feature>
<protein>
    <recommendedName>
        <fullName evidence="10">Vitellogenin domain-containing protein</fullName>
    </recommendedName>
</protein>
<accession>A0ABD2LH72</accession>
<sequence>MRTAALLVLVTAFLSVGTGGIRHSNRMSFGGFMSSANANIGTAWVGPTSGDNDAAELLQPFQQKDTEYSFIYIAQIASGLQSAEQSTANPQQKEVTRIQCLANIHFASGWHAQLRLEQCRVGQQNGKMSQPQEVQPMEAFEETNIAEQIRQQLLTPCQFSFADGVIERVQCPQDTEEWSKNAKKAVLNIIQLNLKQNNAQGLHKSSASHAEQFQQEATGQGKSFKIHEITVEGACQTMHTINKAQRIGHQQQQQQFNVTKTFNFKKCQKIADVANGFQADQPQAQCAQCQQYWAHQQSDQQKTNAWQMGESDQHPCAKCDPKEVKENEKYTLFKLEQYTENNHKGIDQQAPVQQQRLVEMLRMCTEKELKQVDEHCANAAQQQKRGEKFRQMMANALGQCGTRNCVAELARKIKNGQLVQSIAVQSLLALNQLPSPSDATFDDVQQLCQSETVAGRNNSFFRLVPSLLIGVSALFAIVIYLIHNPLISSDDRPQDIDENNPNNNEAFRAIIEEVEDLAEDANMRADQAEEQIEEDRKTIDAQQNELELFCLCADFAQNFWKIEHKISVQDKKEFINKHEEVTTWLKENVGAPADQVSQKKHEFEKMWQTIIDRADNDYVAATGCVAGTSSQTKKDEKENAETSQRASPLTKERKRENDEKEE</sequence>
<evidence type="ECO:0000256" key="7">
    <source>
        <dbReference type="SAM" id="MobiDB-lite"/>
    </source>
</evidence>
<feature type="region of interest" description="Disordered" evidence="7">
    <location>
        <begin position="625"/>
        <end position="662"/>
    </location>
</feature>
<dbReference type="InterPro" id="IPR029048">
    <property type="entry name" value="HSP70_C_sf"/>
</dbReference>
<keyword evidence="1 9" id="KW-0732">Signal</keyword>
<evidence type="ECO:0000313" key="12">
    <source>
        <dbReference type="Proteomes" id="UP001620626"/>
    </source>
</evidence>
<organism evidence="11 12">
    <name type="scientific">Heterodera trifolii</name>
    <dbReference type="NCBI Taxonomy" id="157864"/>
    <lineage>
        <taxon>Eukaryota</taxon>
        <taxon>Metazoa</taxon>
        <taxon>Ecdysozoa</taxon>
        <taxon>Nematoda</taxon>
        <taxon>Chromadorea</taxon>
        <taxon>Rhabditida</taxon>
        <taxon>Tylenchina</taxon>
        <taxon>Tylenchomorpha</taxon>
        <taxon>Tylenchoidea</taxon>
        <taxon>Heteroderidae</taxon>
        <taxon>Heteroderinae</taxon>
        <taxon>Heterodera</taxon>
    </lineage>
</organism>